<evidence type="ECO:0000313" key="2">
    <source>
        <dbReference type="Proteomes" id="UP000728185"/>
    </source>
</evidence>
<evidence type="ECO:0000313" key="1">
    <source>
        <dbReference type="EMBL" id="KAA0194621.1"/>
    </source>
</evidence>
<reference evidence="1" key="1">
    <citation type="submission" date="2019-05" db="EMBL/GenBank/DDBJ databases">
        <title>Annotation for the trematode Fasciolopsis buski.</title>
        <authorList>
            <person name="Choi Y.-J."/>
        </authorList>
    </citation>
    <scope>NUCLEOTIDE SEQUENCE</scope>
    <source>
        <strain evidence="1">HT</strain>
        <tissue evidence="1">Whole worm</tissue>
    </source>
</reference>
<protein>
    <submittedName>
        <fullName evidence="1">Uncharacterized protein</fullName>
    </submittedName>
</protein>
<dbReference type="OrthoDB" id="6276826at2759"/>
<dbReference type="Proteomes" id="UP000728185">
    <property type="component" value="Unassembled WGS sequence"/>
</dbReference>
<accession>A0A8E0VLC2</accession>
<sequence length="88" mass="9774">MQEEIRKPSSWATRLLWNCLTSVPSSMARVIAQESTRDSHSSLAELKRDCAGSKAFSCAMKLLSLPPGLARYYRDGITVMVIELAADR</sequence>
<name>A0A8E0VLC2_9TREM</name>
<keyword evidence="2" id="KW-1185">Reference proteome</keyword>
<proteinExistence type="predicted"/>
<dbReference type="EMBL" id="LUCM01004241">
    <property type="protein sequence ID" value="KAA0194621.1"/>
    <property type="molecule type" value="Genomic_DNA"/>
</dbReference>
<organism evidence="1 2">
    <name type="scientific">Fasciolopsis buskii</name>
    <dbReference type="NCBI Taxonomy" id="27845"/>
    <lineage>
        <taxon>Eukaryota</taxon>
        <taxon>Metazoa</taxon>
        <taxon>Spiralia</taxon>
        <taxon>Lophotrochozoa</taxon>
        <taxon>Platyhelminthes</taxon>
        <taxon>Trematoda</taxon>
        <taxon>Digenea</taxon>
        <taxon>Plagiorchiida</taxon>
        <taxon>Echinostomata</taxon>
        <taxon>Echinostomatoidea</taxon>
        <taxon>Fasciolidae</taxon>
        <taxon>Fasciolopsis</taxon>
    </lineage>
</organism>
<gene>
    <name evidence="1" type="ORF">FBUS_05976</name>
</gene>
<dbReference type="AlphaFoldDB" id="A0A8E0VLC2"/>
<comment type="caution">
    <text evidence="1">The sequence shown here is derived from an EMBL/GenBank/DDBJ whole genome shotgun (WGS) entry which is preliminary data.</text>
</comment>